<dbReference type="EMBL" id="LKET01000043">
    <property type="protein sequence ID" value="KPU43046.1"/>
    <property type="molecule type" value="Genomic_DNA"/>
</dbReference>
<keyword evidence="2" id="KW-0812">Transmembrane</keyword>
<keyword evidence="2" id="KW-1133">Transmembrane helix</keyword>
<feature type="transmembrane region" description="Helical" evidence="2">
    <location>
        <begin position="122"/>
        <end position="140"/>
    </location>
</feature>
<dbReference type="RefSeq" id="WP_242854435.1">
    <property type="nucleotide sequence ID" value="NZ_LKET01000043.1"/>
</dbReference>
<gene>
    <name evidence="4" type="ORF">OXPF_32960</name>
</gene>
<feature type="transmembrane region" description="Helical" evidence="2">
    <location>
        <begin position="205"/>
        <end position="223"/>
    </location>
</feature>
<evidence type="ECO:0000313" key="4">
    <source>
        <dbReference type="EMBL" id="KPU43046.1"/>
    </source>
</evidence>
<dbReference type="PANTHER" id="PTHR22911">
    <property type="entry name" value="ACYL-MALONYL CONDENSING ENZYME-RELATED"/>
    <property type="match status" value="1"/>
</dbReference>
<dbReference type="GO" id="GO:0016020">
    <property type="term" value="C:membrane"/>
    <property type="evidence" value="ECO:0007669"/>
    <property type="project" value="InterPro"/>
</dbReference>
<feature type="transmembrane region" description="Helical" evidence="2">
    <location>
        <begin position="42"/>
        <end position="60"/>
    </location>
</feature>
<feature type="transmembrane region" description="Helical" evidence="2">
    <location>
        <begin position="94"/>
        <end position="115"/>
    </location>
</feature>
<feature type="transmembrane region" description="Helical" evidence="2">
    <location>
        <begin position="180"/>
        <end position="199"/>
    </location>
</feature>
<sequence length="298" mass="32497">MENINTGQTQKARYKAIFSLVIAALMWSTGGVLIKLVNWNPIAISGLRSAIAALVILCVIKKPKISFSFYQIAGAVAYTSTLILFVTANKMTTAANAILLQYTAPIYVAIFSAWFLKEKITLLDWFTIFAVIGGMVLFFMDSVTAGNLTGNILAILSGICFAALAMLMRKQKNESPLESIFIGNIMIALVSIPFMFKTMPDTKSLIGLFILGVFQIGIPYIFYSYAIKNVTALEAVLIPVLEPVLNPVWVFLVVGEIPGVWSVVGGIIVLFFITARCTIVAVRSQKSRQLSRGGEVSC</sequence>
<feature type="domain" description="EamA" evidence="3">
    <location>
        <begin position="149"/>
        <end position="272"/>
    </location>
</feature>
<feature type="transmembrane region" description="Helical" evidence="2">
    <location>
        <begin position="16"/>
        <end position="36"/>
    </location>
</feature>
<dbReference type="Pfam" id="PF00892">
    <property type="entry name" value="EamA"/>
    <property type="match status" value="2"/>
</dbReference>
<feature type="transmembrane region" description="Helical" evidence="2">
    <location>
        <begin position="235"/>
        <end position="254"/>
    </location>
</feature>
<feature type="domain" description="EamA" evidence="3">
    <location>
        <begin position="15"/>
        <end position="139"/>
    </location>
</feature>
<dbReference type="Proteomes" id="UP000050326">
    <property type="component" value="Unassembled WGS sequence"/>
</dbReference>
<feature type="transmembrane region" description="Helical" evidence="2">
    <location>
        <begin position="260"/>
        <end position="282"/>
    </location>
</feature>
<feature type="transmembrane region" description="Helical" evidence="2">
    <location>
        <begin position="152"/>
        <end position="168"/>
    </location>
</feature>
<evidence type="ECO:0000259" key="3">
    <source>
        <dbReference type="Pfam" id="PF00892"/>
    </source>
</evidence>
<evidence type="ECO:0000313" key="5">
    <source>
        <dbReference type="Proteomes" id="UP000050326"/>
    </source>
</evidence>
<comment type="similarity">
    <text evidence="1">Belongs to the EamA transporter family.</text>
</comment>
<dbReference type="InterPro" id="IPR037185">
    <property type="entry name" value="EmrE-like"/>
</dbReference>
<organism evidence="4 5">
    <name type="scientific">Oxobacter pfennigii</name>
    <dbReference type="NCBI Taxonomy" id="36849"/>
    <lineage>
        <taxon>Bacteria</taxon>
        <taxon>Bacillati</taxon>
        <taxon>Bacillota</taxon>
        <taxon>Clostridia</taxon>
        <taxon>Eubacteriales</taxon>
        <taxon>Clostridiaceae</taxon>
        <taxon>Oxobacter</taxon>
    </lineage>
</organism>
<reference evidence="4 5" key="1">
    <citation type="submission" date="2015-09" db="EMBL/GenBank/DDBJ databases">
        <title>Genome sequence of Oxobacter pfennigii DSM 3222.</title>
        <authorList>
            <person name="Poehlein A."/>
            <person name="Bengelsdorf F.R."/>
            <person name="Schiel-Bengelsdorf B."/>
            <person name="Duerre P."/>
            <person name="Daniel R."/>
        </authorList>
    </citation>
    <scope>NUCLEOTIDE SEQUENCE [LARGE SCALE GENOMIC DNA]</scope>
    <source>
        <strain evidence="4 5">DSM 3222</strain>
    </source>
</reference>
<comment type="caution">
    <text evidence="4">The sequence shown here is derived from an EMBL/GenBank/DDBJ whole genome shotgun (WGS) entry which is preliminary data.</text>
</comment>
<evidence type="ECO:0000256" key="1">
    <source>
        <dbReference type="ARBA" id="ARBA00007362"/>
    </source>
</evidence>
<dbReference type="STRING" id="36849.OXPF_32960"/>
<evidence type="ECO:0000256" key="2">
    <source>
        <dbReference type="SAM" id="Phobius"/>
    </source>
</evidence>
<proteinExistence type="inferred from homology"/>
<accession>A0A0P8W383</accession>
<protein>
    <submittedName>
        <fullName evidence="4">EamA-like transporter family protein</fullName>
    </submittedName>
</protein>
<dbReference type="AlphaFoldDB" id="A0A0P8W383"/>
<dbReference type="PANTHER" id="PTHR22911:SF79">
    <property type="entry name" value="MOBA-LIKE NTP TRANSFERASE DOMAIN-CONTAINING PROTEIN"/>
    <property type="match status" value="1"/>
</dbReference>
<dbReference type="SUPFAM" id="SSF103481">
    <property type="entry name" value="Multidrug resistance efflux transporter EmrE"/>
    <property type="match status" value="2"/>
</dbReference>
<name>A0A0P8W383_9CLOT</name>
<feature type="transmembrane region" description="Helical" evidence="2">
    <location>
        <begin position="67"/>
        <end position="88"/>
    </location>
</feature>
<keyword evidence="5" id="KW-1185">Reference proteome</keyword>
<dbReference type="InterPro" id="IPR000620">
    <property type="entry name" value="EamA_dom"/>
</dbReference>
<keyword evidence="2" id="KW-0472">Membrane</keyword>